<proteinExistence type="predicted"/>
<dbReference type="EMBL" id="ABFX02000008">
    <property type="protein sequence ID" value="EDS17993.1"/>
    <property type="molecule type" value="Genomic_DNA"/>
</dbReference>
<dbReference type="Proteomes" id="UP000005798">
    <property type="component" value="Unassembled WGS sequence"/>
</dbReference>
<keyword evidence="1" id="KW-0472">Membrane</keyword>
<reference evidence="2" key="1">
    <citation type="submission" date="2007-11" db="EMBL/GenBank/DDBJ databases">
        <authorList>
            <person name="Fulton L."/>
            <person name="Clifton S."/>
            <person name="Fulton B."/>
            <person name="Xu J."/>
            <person name="Minx P."/>
            <person name="Pepin K.H."/>
            <person name="Johnson M."/>
            <person name="Thiruvilangam P."/>
            <person name="Bhonagiri V."/>
            <person name="Nash W.E."/>
            <person name="Mardis E.R."/>
            <person name="Wilson R.K."/>
        </authorList>
    </citation>
    <scope>NUCLEOTIDE SEQUENCE [LARGE SCALE GENOMIC DNA]</scope>
    <source>
        <strain evidence="2">DSM 1402</strain>
    </source>
</reference>
<name>B0N856_9FIRM</name>
<comment type="caution">
    <text evidence="2">The sequence shown here is derived from an EMBL/GenBank/DDBJ whole genome shotgun (WGS) entry which is preliminary data.</text>
</comment>
<sequence>MLSNNIPHAPYSYLLYAHILLNKVNFIFWKSKKTSQMRSKNKLLV</sequence>
<gene>
    <name evidence="2" type="ORF">CLORAM_02789</name>
</gene>
<feature type="transmembrane region" description="Helical" evidence="1">
    <location>
        <begin position="12"/>
        <end position="29"/>
    </location>
</feature>
<reference evidence="2" key="2">
    <citation type="submission" date="2014-06" db="EMBL/GenBank/DDBJ databases">
        <title>Draft genome sequence of Clostridium ramosum(DSM 1402).</title>
        <authorList>
            <person name="Sudarsanam P."/>
            <person name="Ley R."/>
            <person name="Guruge J."/>
            <person name="Turnbaugh P.J."/>
            <person name="Mahowald M."/>
            <person name="Liep D."/>
            <person name="Gordon J."/>
        </authorList>
    </citation>
    <scope>NUCLEOTIDE SEQUENCE</scope>
    <source>
        <strain evidence="2">DSM 1402</strain>
    </source>
</reference>
<evidence type="ECO:0000313" key="3">
    <source>
        <dbReference type="Proteomes" id="UP000005798"/>
    </source>
</evidence>
<keyword evidence="1" id="KW-0812">Transmembrane</keyword>
<protein>
    <submittedName>
        <fullName evidence="2">Uncharacterized protein</fullName>
    </submittedName>
</protein>
<dbReference type="HOGENOM" id="CLU_3199619_0_0_9"/>
<keyword evidence="1" id="KW-1133">Transmembrane helix</keyword>
<keyword evidence="3" id="KW-1185">Reference proteome</keyword>
<evidence type="ECO:0000313" key="2">
    <source>
        <dbReference type="EMBL" id="EDS17993.1"/>
    </source>
</evidence>
<accession>B0N856</accession>
<organism evidence="2 3">
    <name type="scientific">Thomasclavelia ramosa DSM 1402</name>
    <dbReference type="NCBI Taxonomy" id="445974"/>
    <lineage>
        <taxon>Bacteria</taxon>
        <taxon>Bacillati</taxon>
        <taxon>Bacillota</taxon>
        <taxon>Erysipelotrichia</taxon>
        <taxon>Erysipelotrichales</taxon>
        <taxon>Coprobacillaceae</taxon>
        <taxon>Thomasclavelia</taxon>
    </lineage>
</organism>
<evidence type="ECO:0000256" key="1">
    <source>
        <dbReference type="SAM" id="Phobius"/>
    </source>
</evidence>
<dbReference type="AlphaFoldDB" id="B0N856"/>